<evidence type="ECO:0000256" key="7">
    <source>
        <dbReference type="SAM" id="Phobius"/>
    </source>
</evidence>
<dbReference type="PANTHER" id="PTHR31326">
    <property type="entry name" value="PROTEIN CLT2, CHLOROPLASTIC"/>
    <property type="match status" value="1"/>
</dbReference>
<evidence type="ECO:0000256" key="1">
    <source>
        <dbReference type="ARBA" id="ARBA00004141"/>
    </source>
</evidence>
<proteinExistence type="inferred from homology"/>
<dbReference type="AlphaFoldDB" id="A0A2P2JDB1"/>
<accession>A0A2P2JDB1</accession>
<evidence type="ECO:0000313" key="8">
    <source>
        <dbReference type="EMBL" id="MBW91459.1"/>
    </source>
</evidence>
<sequence>MGSYQTASFGPVLSHIPILHSYNVNGTMSVAQSPALSFRRFISKLPSRSKYPKISGLSTRIRRGDAPKAPNLTVRAASESQETSITSPNNTRVILASSAITVALAVANRVLYKLALVPMKHYPFFLAQFTTFGYVVIYFSILYARYRAGIVTIEMLALPKSRFVAVGVLEALGVAAGMASAAMLPGPAIPILSQTFLVWQLVFSTLLLGRTYSFNQVIGCLLVAVGVVVAVSGEGL</sequence>
<keyword evidence="3" id="KW-0813">Transport</keyword>
<feature type="transmembrane region" description="Helical" evidence="7">
    <location>
        <begin position="163"/>
        <end position="182"/>
    </location>
</feature>
<evidence type="ECO:0000256" key="2">
    <source>
        <dbReference type="ARBA" id="ARBA00006690"/>
    </source>
</evidence>
<evidence type="ECO:0000256" key="5">
    <source>
        <dbReference type="ARBA" id="ARBA00022989"/>
    </source>
</evidence>
<keyword evidence="4 7" id="KW-0812">Transmembrane</keyword>
<protein>
    <submittedName>
        <fullName evidence="8">Uncharacterized protein</fullName>
    </submittedName>
</protein>
<feature type="transmembrane region" description="Helical" evidence="7">
    <location>
        <begin position="214"/>
        <end position="233"/>
    </location>
</feature>
<reference evidence="8" key="1">
    <citation type="submission" date="2018-02" db="EMBL/GenBank/DDBJ databases">
        <title>Rhizophora mucronata_Transcriptome.</title>
        <authorList>
            <person name="Meera S.P."/>
            <person name="Sreeshan A."/>
            <person name="Augustine A."/>
        </authorList>
    </citation>
    <scope>NUCLEOTIDE SEQUENCE</scope>
    <source>
        <tissue evidence="8">Leaf</tissue>
    </source>
</reference>
<keyword evidence="6 7" id="KW-0472">Membrane</keyword>
<evidence type="ECO:0000256" key="4">
    <source>
        <dbReference type="ARBA" id="ARBA00022692"/>
    </source>
</evidence>
<name>A0A2P2JDB1_RHIMU</name>
<dbReference type="PANTHER" id="PTHR31326:SF1">
    <property type="entry name" value="PROTEIN CLT2, CHLOROPLASTIC"/>
    <property type="match status" value="1"/>
</dbReference>
<dbReference type="Pfam" id="PF08627">
    <property type="entry name" value="CRT-like"/>
    <property type="match status" value="1"/>
</dbReference>
<organism evidence="8">
    <name type="scientific">Rhizophora mucronata</name>
    <name type="common">Asiatic mangrove</name>
    <dbReference type="NCBI Taxonomy" id="61149"/>
    <lineage>
        <taxon>Eukaryota</taxon>
        <taxon>Viridiplantae</taxon>
        <taxon>Streptophyta</taxon>
        <taxon>Embryophyta</taxon>
        <taxon>Tracheophyta</taxon>
        <taxon>Spermatophyta</taxon>
        <taxon>Magnoliopsida</taxon>
        <taxon>eudicotyledons</taxon>
        <taxon>Gunneridae</taxon>
        <taxon>Pentapetalae</taxon>
        <taxon>rosids</taxon>
        <taxon>fabids</taxon>
        <taxon>Malpighiales</taxon>
        <taxon>Rhizophoraceae</taxon>
        <taxon>Rhizophora</taxon>
    </lineage>
</organism>
<feature type="transmembrane region" description="Helical" evidence="7">
    <location>
        <begin position="93"/>
        <end position="112"/>
    </location>
</feature>
<dbReference type="InterPro" id="IPR013936">
    <property type="entry name" value="CRT-like"/>
</dbReference>
<dbReference type="EMBL" id="GGEC01010976">
    <property type="protein sequence ID" value="MBW91459.1"/>
    <property type="molecule type" value="Transcribed_RNA"/>
</dbReference>
<dbReference type="GO" id="GO:0016020">
    <property type="term" value="C:membrane"/>
    <property type="evidence" value="ECO:0007669"/>
    <property type="project" value="UniProtKB-SubCell"/>
</dbReference>
<evidence type="ECO:0000256" key="6">
    <source>
        <dbReference type="ARBA" id="ARBA00023136"/>
    </source>
</evidence>
<comment type="similarity">
    <text evidence="2">Belongs to the CRT-like transporter family.</text>
</comment>
<comment type="subcellular location">
    <subcellularLocation>
        <location evidence="1">Membrane</location>
        <topology evidence="1">Multi-pass membrane protein</topology>
    </subcellularLocation>
</comment>
<keyword evidence="5 7" id="KW-1133">Transmembrane helix</keyword>
<evidence type="ECO:0000256" key="3">
    <source>
        <dbReference type="ARBA" id="ARBA00022448"/>
    </source>
</evidence>
<feature type="transmembrane region" description="Helical" evidence="7">
    <location>
        <begin position="124"/>
        <end position="143"/>
    </location>
</feature>